<dbReference type="PANTHER" id="PTHR38593">
    <property type="entry name" value="BLR2558 PROTEIN"/>
    <property type="match status" value="1"/>
</dbReference>
<evidence type="ECO:0000313" key="3">
    <source>
        <dbReference type="EMBL" id="MFC5068883.1"/>
    </source>
</evidence>
<organism evidence="3 4">
    <name type="scientific">Flaviflagellibacter deserti</name>
    <dbReference type="NCBI Taxonomy" id="2267266"/>
    <lineage>
        <taxon>Bacteria</taxon>
        <taxon>Pseudomonadati</taxon>
        <taxon>Pseudomonadota</taxon>
        <taxon>Alphaproteobacteria</taxon>
        <taxon>Hyphomicrobiales</taxon>
        <taxon>Flaviflagellibacter</taxon>
    </lineage>
</organism>
<dbReference type="Pfam" id="PF13628">
    <property type="entry name" value="DUF4142"/>
    <property type="match status" value="1"/>
</dbReference>
<proteinExistence type="predicted"/>
<dbReference type="InterPro" id="IPR025419">
    <property type="entry name" value="DUF4142"/>
</dbReference>
<dbReference type="RefSeq" id="WP_114956882.1">
    <property type="nucleotide sequence ID" value="NZ_JBHSJF010000006.1"/>
</dbReference>
<evidence type="ECO:0000313" key="4">
    <source>
        <dbReference type="Proteomes" id="UP001595796"/>
    </source>
</evidence>
<feature type="chain" id="PRO_5045770875" evidence="1">
    <location>
        <begin position="21"/>
        <end position="160"/>
    </location>
</feature>
<accession>A0ABV9Z4W3</accession>
<name>A0ABV9Z4W3_9HYPH</name>
<dbReference type="PANTHER" id="PTHR38593:SF1">
    <property type="entry name" value="BLR2558 PROTEIN"/>
    <property type="match status" value="1"/>
</dbReference>
<gene>
    <name evidence="3" type="ORF">ACFPFW_12780</name>
</gene>
<evidence type="ECO:0000256" key="1">
    <source>
        <dbReference type="SAM" id="SignalP"/>
    </source>
</evidence>
<feature type="domain" description="DUF4142" evidence="2">
    <location>
        <begin position="27"/>
        <end position="157"/>
    </location>
</feature>
<comment type="caution">
    <text evidence="3">The sequence shown here is derived from an EMBL/GenBank/DDBJ whole genome shotgun (WGS) entry which is preliminary data.</text>
</comment>
<keyword evidence="1" id="KW-0732">Signal</keyword>
<reference evidence="4" key="1">
    <citation type="journal article" date="2019" name="Int. J. Syst. Evol. Microbiol.">
        <title>The Global Catalogue of Microorganisms (GCM) 10K type strain sequencing project: providing services to taxonomists for standard genome sequencing and annotation.</title>
        <authorList>
            <consortium name="The Broad Institute Genomics Platform"/>
            <consortium name="The Broad Institute Genome Sequencing Center for Infectious Disease"/>
            <person name="Wu L."/>
            <person name="Ma J."/>
        </authorList>
    </citation>
    <scope>NUCLEOTIDE SEQUENCE [LARGE SCALE GENOMIC DNA]</scope>
    <source>
        <strain evidence="4">CGMCC 1.16444</strain>
    </source>
</reference>
<protein>
    <submittedName>
        <fullName evidence="3">DUF4142 domain-containing protein</fullName>
    </submittedName>
</protein>
<dbReference type="Proteomes" id="UP001595796">
    <property type="component" value="Unassembled WGS sequence"/>
</dbReference>
<keyword evidence="4" id="KW-1185">Reference proteome</keyword>
<dbReference type="EMBL" id="JBHSJF010000006">
    <property type="protein sequence ID" value="MFC5068883.1"/>
    <property type="molecule type" value="Genomic_DNA"/>
</dbReference>
<sequence length="160" mass="17575">MKKYLFAASLLGLSLGSAMAQDKAGPDHVFVTKAAMSNMFEIESSKVAVEKAKDPEIKKFAQQMISDHTKAGKEMMAVAPDAPKELDAAHLAKVEKLKEAEGEKFDAAYIDEQVVAHDEAVALFTKFSTEAETPKLKEFAAKTLPTLKEHQEHVKDLNNK</sequence>
<dbReference type="Gene3D" id="1.20.1260.10">
    <property type="match status" value="1"/>
</dbReference>
<dbReference type="InterPro" id="IPR012347">
    <property type="entry name" value="Ferritin-like"/>
</dbReference>
<feature type="signal peptide" evidence="1">
    <location>
        <begin position="1"/>
        <end position="20"/>
    </location>
</feature>
<evidence type="ECO:0000259" key="2">
    <source>
        <dbReference type="Pfam" id="PF13628"/>
    </source>
</evidence>